<organism evidence="1">
    <name type="scientific">Brassica napus</name>
    <name type="common">Rape</name>
    <dbReference type="NCBI Taxonomy" id="3708"/>
    <lineage>
        <taxon>Eukaryota</taxon>
        <taxon>Viridiplantae</taxon>
        <taxon>Streptophyta</taxon>
        <taxon>Embryophyta</taxon>
        <taxon>Tracheophyta</taxon>
        <taxon>Spermatophyta</taxon>
        <taxon>Magnoliopsida</taxon>
        <taxon>eudicotyledons</taxon>
        <taxon>Gunneridae</taxon>
        <taxon>Pentapetalae</taxon>
        <taxon>rosids</taxon>
        <taxon>malvids</taxon>
        <taxon>Brassicales</taxon>
        <taxon>Brassicaceae</taxon>
        <taxon>Brassiceae</taxon>
        <taxon>Brassica</taxon>
    </lineage>
</organism>
<reference evidence="1" key="1">
    <citation type="submission" date="2021-01" db="EMBL/GenBank/DDBJ databases">
        <authorList>
            <consortium name="Genoscope - CEA"/>
            <person name="William W."/>
        </authorList>
    </citation>
    <scope>NUCLEOTIDE SEQUENCE</scope>
</reference>
<dbReference type="Proteomes" id="UP001295469">
    <property type="component" value="Chromosome C07"/>
</dbReference>
<accession>A0A816MW58</accession>
<gene>
    <name evidence="1" type="ORF">DARMORV10_C07P29730.1</name>
</gene>
<protein>
    <submittedName>
        <fullName evidence="1">(rape) hypothetical protein</fullName>
    </submittedName>
</protein>
<dbReference type="AlphaFoldDB" id="A0A816MW58"/>
<sequence length="181" mass="20313">MFQVLFLLDKKHVPRRQACDDIPHKHASQYHGPIARTTGITSSHYAVRGKPLLASSLSFHDIQRYRLAQQSLSKEIRHADADNAQRESDQSPLFLEADEVDGFGVFAFLSVLVFLAVHRNTLGRSCFTDWKEARAVPEASPADRDGGMTRSPLTGHNSSFFISDHLRRVRVKLYIEAPVGS</sequence>
<evidence type="ECO:0000313" key="1">
    <source>
        <dbReference type="EMBL" id="CAF1993894.1"/>
    </source>
</evidence>
<proteinExistence type="predicted"/>
<name>A0A816MW58_BRANA</name>
<dbReference type="EMBL" id="HG994371">
    <property type="protein sequence ID" value="CAF1993894.1"/>
    <property type="molecule type" value="Genomic_DNA"/>
</dbReference>